<dbReference type="PANTHER" id="PTHR42760">
    <property type="entry name" value="SHORT-CHAIN DEHYDROGENASES/REDUCTASES FAMILY MEMBER"/>
    <property type="match status" value="1"/>
</dbReference>
<dbReference type="OrthoDB" id="9780084at2"/>
<sequence>MADILDLAGRVALVTGAGQGIGRQIALHLSGHNSGGVAVNDYYLDRAEAVASEIRAAGGKAIAVQADVTDLEAVKDMNERIVAELGAVGVLVNNAGNMGANPSPDVRKPFWETGPDVWNQSIGVNLYGVMNCAATVVPGMIARQAPARIVTIISDAGRYGDAGLEAYAAAKAGAAGFSRSAARSLARFGITVNCVAIAATRTAATERLMDDPERMKRVFDKYIVRRPGEPVDIANMVLFLASDASSWISGQTYPVNGGMTLAL</sequence>
<name>A0A239HFD2_9SPHN</name>
<dbReference type="SUPFAM" id="SSF51735">
    <property type="entry name" value="NAD(P)-binding Rossmann-fold domains"/>
    <property type="match status" value="1"/>
</dbReference>
<comment type="similarity">
    <text evidence="1">Belongs to the short-chain dehydrogenases/reductases (SDR) family.</text>
</comment>
<accession>A0A239HFD2</accession>
<dbReference type="Pfam" id="PF13561">
    <property type="entry name" value="adh_short_C2"/>
    <property type="match status" value="1"/>
</dbReference>
<dbReference type="PRINTS" id="PR00081">
    <property type="entry name" value="GDHRDH"/>
</dbReference>
<dbReference type="PRINTS" id="PR00080">
    <property type="entry name" value="SDRFAMILY"/>
</dbReference>
<dbReference type="InterPro" id="IPR036291">
    <property type="entry name" value="NAD(P)-bd_dom_sf"/>
</dbReference>
<evidence type="ECO:0000313" key="2">
    <source>
        <dbReference type="EMBL" id="SNS78984.1"/>
    </source>
</evidence>
<gene>
    <name evidence="2" type="ORF">SAMN06295955_10587</name>
</gene>
<proteinExistence type="inferred from homology"/>
<dbReference type="GO" id="GO:0016616">
    <property type="term" value="F:oxidoreductase activity, acting on the CH-OH group of donors, NAD or NADP as acceptor"/>
    <property type="evidence" value="ECO:0007669"/>
    <property type="project" value="TreeGrafter"/>
</dbReference>
<organism evidence="2 3">
    <name type="scientific">Sphingopyxis indica</name>
    <dbReference type="NCBI Taxonomy" id="436663"/>
    <lineage>
        <taxon>Bacteria</taxon>
        <taxon>Pseudomonadati</taxon>
        <taxon>Pseudomonadota</taxon>
        <taxon>Alphaproteobacteria</taxon>
        <taxon>Sphingomonadales</taxon>
        <taxon>Sphingomonadaceae</taxon>
        <taxon>Sphingopyxis</taxon>
    </lineage>
</organism>
<dbReference type="GO" id="GO:0030497">
    <property type="term" value="P:fatty acid elongation"/>
    <property type="evidence" value="ECO:0007669"/>
    <property type="project" value="TreeGrafter"/>
</dbReference>
<dbReference type="Proteomes" id="UP000198339">
    <property type="component" value="Unassembled WGS sequence"/>
</dbReference>
<dbReference type="FunFam" id="3.40.50.720:FF:000084">
    <property type="entry name" value="Short-chain dehydrogenase reductase"/>
    <property type="match status" value="1"/>
</dbReference>
<dbReference type="InterPro" id="IPR002347">
    <property type="entry name" value="SDR_fam"/>
</dbReference>
<protein>
    <submittedName>
        <fullName evidence="2">3-oxoacyl-[acyl-carrier protein] reductase</fullName>
    </submittedName>
</protein>
<dbReference type="Gene3D" id="3.40.50.720">
    <property type="entry name" value="NAD(P)-binding Rossmann-like Domain"/>
    <property type="match status" value="1"/>
</dbReference>
<keyword evidence="3" id="KW-1185">Reference proteome</keyword>
<evidence type="ECO:0000256" key="1">
    <source>
        <dbReference type="ARBA" id="ARBA00006484"/>
    </source>
</evidence>
<dbReference type="RefSeq" id="WP_089215633.1">
    <property type="nucleotide sequence ID" value="NZ_FZPA01000005.1"/>
</dbReference>
<evidence type="ECO:0000313" key="3">
    <source>
        <dbReference type="Proteomes" id="UP000198339"/>
    </source>
</evidence>
<dbReference type="InterPro" id="IPR020904">
    <property type="entry name" value="Sc_DH/Rdtase_CS"/>
</dbReference>
<dbReference type="AlphaFoldDB" id="A0A239HFD2"/>
<dbReference type="PANTHER" id="PTHR42760:SF40">
    <property type="entry name" value="3-OXOACYL-[ACYL-CARRIER-PROTEIN] REDUCTASE, CHLOROPLASTIC"/>
    <property type="match status" value="1"/>
</dbReference>
<reference evidence="2 3" key="1">
    <citation type="submission" date="2017-06" db="EMBL/GenBank/DDBJ databases">
        <authorList>
            <person name="Kim H.J."/>
            <person name="Triplett B.A."/>
        </authorList>
    </citation>
    <scope>NUCLEOTIDE SEQUENCE [LARGE SCALE GENOMIC DNA]</scope>
    <source>
        <strain evidence="2 3">DS15</strain>
    </source>
</reference>
<dbReference type="PROSITE" id="PS00061">
    <property type="entry name" value="ADH_SHORT"/>
    <property type="match status" value="1"/>
</dbReference>
<dbReference type="EMBL" id="FZPA01000005">
    <property type="protein sequence ID" value="SNS78984.1"/>
    <property type="molecule type" value="Genomic_DNA"/>
</dbReference>